<dbReference type="InterPro" id="IPR002591">
    <property type="entry name" value="Phosphodiest/P_Trfase"/>
</dbReference>
<dbReference type="Proteomes" id="UP000239549">
    <property type="component" value="Unassembled WGS sequence"/>
</dbReference>
<dbReference type="AlphaFoldDB" id="A0A2L2X8J3"/>
<gene>
    <name evidence="1" type="ORF">DCCM_0506</name>
</gene>
<evidence type="ECO:0000313" key="2">
    <source>
        <dbReference type="Proteomes" id="UP000239549"/>
    </source>
</evidence>
<protein>
    <recommendedName>
        <fullName evidence="3">Nucleotide pyrophosphatase</fullName>
    </recommendedName>
</protein>
<dbReference type="Gene3D" id="3.40.720.10">
    <property type="entry name" value="Alkaline Phosphatase, subunit A"/>
    <property type="match status" value="1"/>
</dbReference>
<comment type="caution">
    <text evidence="1">The sequence shown here is derived from an EMBL/GenBank/DDBJ whole genome shotgun (WGS) entry which is preliminary data.</text>
</comment>
<name>A0A2L2X8J3_9FIRM</name>
<dbReference type="GO" id="GO:0016787">
    <property type="term" value="F:hydrolase activity"/>
    <property type="evidence" value="ECO:0007669"/>
    <property type="project" value="UniProtKB-ARBA"/>
</dbReference>
<proteinExistence type="predicted"/>
<dbReference type="PANTHER" id="PTHR10151">
    <property type="entry name" value="ECTONUCLEOTIDE PYROPHOSPHATASE/PHOSPHODIESTERASE"/>
    <property type="match status" value="1"/>
</dbReference>
<dbReference type="InterPro" id="IPR017850">
    <property type="entry name" value="Alkaline_phosphatase_core_sf"/>
</dbReference>
<sequence length="273" mass="30051">MTDRVILVIIDGLTHAGACSGMGYLNHLVEAGRAARLLIKAELPTLSRPLYEVLLTGTACYVNNIASNYPAGMSGQKSLFHLTGEKGLKNAAAAYHWISELYNRHPFDPVRDREQDDESRAIQHGRFYFDDSYPDSHLFSDGELLRIKQNPDFLLIHPMGVDNAGHLYGPDSGQYRQKILEADAMLGRLVPGWIREGYHVLITADHGFSPDGRHGGTSPEERRVPFFGIGPSFIPGAYQEEVSQLAVAPLICNLLKISPPAAMASIQFPALGR</sequence>
<evidence type="ECO:0008006" key="3">
    <source>
        <dbReference type="Google" id="ProtNLM"/>
    </source>
</evidence>
<dbReference type="EMBL" id="BFAV01000025">
    <property type="protein sequence ID" value="GBF32312.1"/>
    <property type="molecule type" value="Genomic_DNA"/>
</dbReference>
<dbReference type="OrthoDB" id="8580666at2"/>
<organism evidence="1 2">
    <name type="scientific">Desulfocucumis palustris</name>
    <dbReference type="NCBI Taxonomy" id="1898651"/>
    <lineage>
        <taxon>Bacteria</taxon>
        <taxon>Bacillati</taxon>
        <taxon>Bacillota</taxon>
        <taxon>Clostridia</taxon>
        <taxon>Eubacteriales</taxon>
        <taxon>Desulfocucumaceae</taxon>
        <taxon>Desulfocucumis</taxon>
    </lineage>
</organism>
<evidence type="ECO:0000313" key="1">
    <source>
        <dbReference type="EMBL" id="GBF32312.1"/>
    </source>
</evidence>
<dbReference type="PANTHER" id="PTHR10151:SF120">
    <property type="entry name" value="BIS(5'-ADENOSYL)-TRIPHOSPHATASE"/>
    <property type="match status" value="1"/>
</dbReference>
<accession>A0A2L2X8J3</accession>
<reference evidence="2" key="1">
    <citation type="submission" date="2018-02" db="EMBL/GenBank/DDBJ databases">
        <title>Genome sequence of Desulfocucumis palustris strain NAW-5.</title>
        <authorList>
            <person name="Watanabe M."/>
            <person name="Kojima H."/>
            <person name="Fukui M."/>
        </authorList>
    </citation>
    <scope>NUCLEOTIDE SEQUENCE [LARGE SCALE GENOMIC DNA]</scope>
    <source>
        <strain evidence="2">NAW-5</strain>
    </source>
</reference>
<keyword evidence="2" id="KW-1185">Reference proteome</keyword>
<dbReference type="SUPFAM" id="SSF53649">
    <property type="entry name" value="Alkaline phosphatase-like"/>
    <property type="match status" value="1"/>
</dbReference>
<dbReference type="Pfam" id="PF01663">
    <property type="entry name" value="Phosphodiest"/>
    <property type="match status" value="1"/>
</dbReference>